<protein>
    <submittedName>
        <fullName evidence="1">Uncharacterized protein</fullName>
    </submittedName>
</protein>
<keyword evidence="2" id="KW-1185">Reference proteome</keyword>
<dbReference type="EMBL" id="OZ037951">
    <property type="protein sequence ID" value="CAL1715072.1"/>
    <property type="molecule type" value="Genomic_DNA"/>
</dbReference>
<dbReference type="Proteomes" id="UP001497453">
    <property type="component" value="Chromosome 8"/>
</dbReference>
<evidence type="ECO:0000313" key="2">
    <source>
        <dbReference type="Proteomes" id="UP001497453"/>
    </source>
</evidence>
<evidence type="ECO:0000313" key="1">
    <source>
        <dbReference type="EMBL" id="CAL1715072.1"/>
    </source>
</evidence>
<accession>A0ABP1E694</accession>
<reference evidence="2" key="1">
    <citation type="submission" date="2024-04" db="EMBL/GenBank/DDBJ databases">
        <authorList>
            <person name="Shaw F."/>
            <person name="Minotto A."/>
        </authorList>
    </citation>
    <scope>NUCLEOTIDE SEQUENCE [LARGE SCALE GENOMIC DNA]</scope>
</reference>
<organism evidence="1 2">
    <name type="scientific">Somion occarium</name>
    <dbReference type="NCBI Taxonomy" id="3059160"/>
    <lineage>
        <taxon>Eukaryota</taxon>
        <taxon>Fungi</taxon>
        <taxon>Dikarya</taxon>
        <taxon>Basidiomycota</taxon>
        <taxon>Agaricomycotina</taxon>
        <taxon>Agaricomycetes</taxon>
        <taxon>Polyporales</taxon>
        <taxon>Cerrenaceae</taxon>
        <taxon>Somion</taxon>
    </lineage>
</organism>
<name>A0ABP1E694_9APHY</name>
<sequence>MLSPDSLHHYHYYTLASSSVVGNEVVIHQHIQWTALTTFLHLQKLLSKILLQILLVDVLVLRIHGHPSINLRPQAFRIPMTAAKLAQAVGQLLQMKPCIQMHSVVMDSVTVRLLQTQLQEIIHWKHLPLLATTTMMKWKLHQSPSLQA</sequence>
<gene>
    <name evidence="1" type="ORF">GFSPODELE1_LOCUS10052</name>
</gene>
<proteinExistence type="predicted"/>